<keyword evidence="2" id="KW-0328">Glycosyltransferase</keyword>
<evidence type="ECO:0000256" key="11">
    <source>
        <dbReference type="ARBA" id="ARBA00038053"/>
    </source>
</evidence>
<evidence type="ECO:0000256" key="5">
    <source>
        <dbReference type="ARBA" id="ARBA00022960"/>
    </source>
</evidence>
<evidence type="ECO:0000256" key="8">
    <source>
        <dbReference type="ARBA" id="ARBA00023136"/>
    </source>
</evidence>
<gene>
    <name evidence="17" type="ORF">A3A04_02390</name>
</gene>
<comment type="catalytic activity">
    <reaction evidence="15">
        <text>[GlcNAc-(1-&gt;4)-Mur2Ac(oyl-L-Ala-gamma-D-Glu-L-Lys-D-Ala-D-Ala)](n)-di-trans,octa-cis-undecaprenyl diphosphate + beta-D-GlcNAc-(1-&gt;4)-Mur2Ac(oyl-L-Ala-gamma-D-Glu-L-Lys-D-Ala-D-Ala)-di-trans,octa-cis-undecaprenyl diphosphate = [GlcNAc-(1-&gt;4)-Mur2Ac(oyl-L-Ala-gamma-D-Glu-L-Lys-D-Ala-D-Ala)](n+1)-di-trans,octa-cis-undecaprenyl diphosphate + di-trans,octa-cis-undecaprenyl diphosphate + H(+)</text>
        <dbReference type="Rhea" id="RHEA:23708"/>
        <dbReference type="Rhea" id="RHEA-COMP:9602"/>
        <dbReference type="Rhea" id="RHEA-COMP:9603"/>
        <dbReference type="ChEBI" id="CHEBI:15378"/>
        <dbReference type="ChEBI" id="CHEBI:58405"/>
        <dbReference type="ChEBI" id="CHEBI:60033"/>
        <dbReference type="ChEBI" id="CHEBI:78435"/>
        <dbReference type="EC" id="2.4.99.28"/>
    </reaction>
</comment>
<dbReference type="GO" id="GO:0015648">
    <property type="term" value="F:lipid-linked peptidoglycan transporter activity"/>
    <property type="evidence" value="ECO:0007669"/>
    <property type="project" value="TreeGrafter"/>
</dbReference>
<proteinExistence type="inferred from homology"/>
<evidence type="ECO:0000256" key="15">
    <source>
        <dbReference type="ARBA" id="ARBA00049902"/>
    </source>
</evidence>
<keyword evidence="6" id="KW-0573">Peptidoglycan synthesis</keyword>
<dbReference type="GO" id="GO:0005886">
    <property type="term" value="C:plasma membrane"/>
    <property type="evidence" value="ECO:0007669"/>
    <property type="project" value="TreeGrafter"/>
</dbReference>
<comment type="similarity">
    <text evidence="11">Belongs to the SEDS family. FtsW subfamily.</text>
</comment>
<dbReference type="PANTHER" id="PTHR30474:SF2">
    <property type="entry name" value="PEPTIDOGLYCAN GLYCOSYLTRANSFERASE FTSW-RELATED"/>
    <property type="match status" value="1"/>
</dbReference>
<dbReference type="EC" id="2.4.99.28" evidence="14"/>
<evidence type="ECO:0000256" key="13">
    <source>
        <dbReference type="ARBA" id="ARBA00041418"/>
    </source>
</evidence>
<accession>A0A1G1ZKU2</accession>
<feature type="transmembrane region" description="Helical" evidence="16">
    <location>
        <begin position="17"/>
        <end position="37"/>
    </location>
</feature>
<feature type="transmembrane region" description="Helical" evidence="16">
    <location>
        <begin position="123"/>
        <end position="139"/>
    </location>
</feature>
<evidence type="ECO:0000313" key="17">
    <source>
        <dbReference type="EMBL" id="OGY65131.1"/>
    </source>
</evidence>
<comment type="caution">
    <text evidence="17">The sequence shown here is derived from an EMBL/GenBank/DDBJ whole genome shotgun (WGS) entry which is preliminary data.</text>
</comment>
<keyword evidence="4 16" id="KW-0812">Transmembrane</keyword>
<keyword evidence="3" id="KW-0808">Transferase</keyword>
<dbReference type="GO" id="GO:0008360">
    <property type="term" value="P:regulation of cell shape"/>
    <property type="evidence" value="ECO:0007669"/>
    <property type="project" value="UniProtKB-KW"/>
</dbReference>
<feature type="transmembrane region" description="Helical" evidence="16">
    <location>
        <begin position="315"/>
        <end position="334"/>
    </location>
</feature>
<evidence type="ECO:0000256" key="10">
    <source>
        <dbReference type="ARBA" id="ARBA00033270"/>
    </source>
</evidence>
<evidence type="ECO:0000256" key="14">
    <source>
        <dbReference type="ARBA" id="ARBA00044770"/>
    </source>
</evidence>
<protein>
    <recommendedName>
        <fullName evidence="12">Probable peptidoglycan glycosyltransferase FtsW</fullName>
        <ecNumber evidence="14">2.4.99.28</ecNumber>
    </recommendedName>
    <alternativeName>
        <fullName evidence="13">Cell division protein FtsW</fullName>
    </alternativeName>
    <alternativeName>
        <fullName evidence="10">Cell wall polymerase</fullName>
    </alternativeName>
    <alternativeName>
        <fullName evidence="9">Peptidoglycan polymerase</fullName>
    </alternativeName>
</protein>
<feature type="transmembrane region" description="Helical" evidence="16">
    <location>
        <begin position="83"/>
        <end position="103"/>
    </location>
</feature>
<evidence type="ECO:0000256" key="9">
    <source>
        <dbReference type="ARBA" id="ARBA00032370"/>
    </source>
</evidence>
<dbReference type="GO" id="GO:0051301">
    <property type="term" value="P:cell division"/>
    <property type="evidence" value="ECO:0007669"/>
    <property type="project" value="InterPro"/>
</dbReference>
<evidence type="ECO:0000256" key="1">
    <source>
        <dbReference type="ARBA" id="ARBA00004141"/>
    </source>
</evidence>
<dbReference type="EMBL" id="MHJI01000022">
    <property type="protein sequence ID" value="OGY65131.1"/>
    <property type="molecule type" value="Genomic_DNA"/>
</dbReference>
<feature type="transmembrane region" description="Helical" evidence="16">
    <location>
        <begin position="151"/>
        <end position="168"/>
    </location>
</feature>
<evidence type="ECO:0000256" key="7">
    <source>
        <dbReference type="ARBA" id="ARBA00022989"/>
    </source>
</evidence>
<evidence type="ECO:0000256" key="12">
    <source>
        <dbReference type="ARBA" id="ARBA00041185"/>
    </source>
</evidence>
<dbReference type="InterPro" id="IPR001182">
    <property type="entry name" value="FtsW/RodA"/>
</dbReference>
<dbReference type="AlphaFoldDB" id="A0A1G1ZKU2"/>
<feature type="transmembrane region" description="Helical" evidence="16">
    <location>
        <begin position="196"/>
        <end position="215"/>
    </location>
</feature>
<dbReference type="GO" id="GO:0009252">
    <property type="term" value="P:peptidoglycan biosynthetic process"/>
    <property type="evidence" value="ECO:0007669"/>
    <property type="project" value="UniProtKB-KW"/>
</dbReference>
<sequence>MALGIHKGLRVRAREEYIVLVLVGFITIFGLAMLGSASFDLDKIKFNDTYYHLKHQIIYGLSFGVVGFFIGSRLYYRYWEKLSVPIMILGLLGVVLTFSSLGIEANGASRWIRIGSWSTQPSEFLKLAFVIYLSALFAKKGLLYGRNEFKYSFIPFLVVTGLIGGLLFTQPSTGTAVIVLGSGLCIYLVSGARLRYIGVTLILGAIVLIGLIYATPYRLERVKSFLSPESNIEGSNYQLNQALNAIGSGGMWGVGYGHSTTKYKYLPEPIGDSIFAVIAEEFGFVGTVTLLAAFTLLVIRFLIISSRASDKFGKLFAIGSASLITIQAVMHIGANSGLLPLTGVPLPFISYGGTSLAVFLTMSGIVRSIAKYG</sequence>
<comment type="subcellular location">
    <subcellularLocation>
        <location evidence="1">Membrane</location>
        <topology evidence="1">Multi-pass membrane protein</topology>
    </subcellularLocation>
</comment>
<keyword evidence="7 16" id="KW-1133">Transmembrane helix</keyword>
<evidence type="ECO:0000256" key="2">
    <source>
        <dbReference type="ARBA" id="ARBA00022676"/>
    </source>
</evidence>
<name>A0A1G1ZKU2_9BACT</name>
<evidence type="ECO:0000256" key="3">
    <source>
        <dbReference type="ARBA" id="ARBA00022679"/>
    </source>
</evidence>
<keyword evidence="8 16" id="KW-0472">Membrane</keyword>
<dbReference type="GO" id="GO:0032153">
    <property type="term" value="C:cell division site"/>
    <property type="evidence" value="ECO:0007669"/>
    <property type="project" value="TreeGrafter"/>
</dbReference>
<evidence type="ECO:0000256" key="16">
    <source>
        <dbReference type="SAM" id="Phobius"/>
    </source>
</evidence>
<keyword evidence="5" id="KW-0133">Cell shape</keyword>
<evidence type="ECO:0000256" key="4">
    <source>
        <dbReference type="ARBA" id="ARBA00022692"/>
    </source>
</evidence>
<dbReference type="STRING" id="1798406.A3A04_02390"/>
<reference evidence="17 18" key="1">
    <citation type="journal article" date="2016" name="Nat. Commun.">
        <title>Thousands of microbial genomes shed light on interconnected biogeochemical processes in an aquifer system.</title>
        <authorList>
            <person name="Anantharaman K."/>
            <person name="Brown C.T."/>
            <person name="Hug L.A."/>
            <person name="Sharon I."/>
            <person name="Castelle C.J."/>
            <person name="Probst A.J."/>
            <person name="Thomas B.C."/>
            <person name="Singh A."/>
            <person name="Wilkins M.J."/>
            <person name="Karaoz U."/>
            <person name="Brodie E.L."/>
            <person name="Williams K.H."/>
            <person name="Hubbard S.S."/>
            <person name="Banfield J.F."/>
        </authorList>
    </citation>
    <scope>NUCLEOTIDE SEQUENCE [LARGE SCALE GENOMIC DNA]</scope>
</reference>
<dbReference type="Proteomes" id="UP000178517">
    <property type="component" value="Unassembled WGS sequence"/>
</dbReference>
<feature type="transmembrane region" description="Helical" evidence="16">
    <location>
        <begin position="174"/>
        <end position="189"/>
    </location>
</feature>
<feature type="transmembrane region" description="Helical" evidence="16">
    <location>
        <begin position="282"/>
        <end position="303"/>
    </location>
</feature>
<organism evidence="17 18">
    <name type="scientific">Candidatus Harrisonbacteria bacterium RIFCSPLOWO2_01_FULL_40_28</name>
    <dbReference type="NCBI Taxonomy" id="1798406"/>
    <lineage>
        <taxon>Bacteria</taxon>
        <taxon>Candidatus Harrisoniibacteriota</taxon>
    </lineage>
</organism>
<evidence type="ECO:0000256" key="6">
    <source>
        <dbReference type="ARBA" id="ARBA00022984"/>
    </source>
</evidence>
<feature type="transmembrane region" description="Helical" evidence="16">
    <location>
        <begin position="57"/>
        <end position="76"/>
    </location>
</feature>
<dbReference type="PANTHER" id="PTHR30474">
    <property type="entry name" value="CELL CYCLE PROTEIN"/>
    <property type="match status" value="1"/>
</dbReference>
<dbReference type="Pfam" id="PF01098">
    <property type="entry name" value="FTSW_RODA_SPOVE"/>
    <property type="match status" value="1"/>
</dbReference>
<dbReference type="GO" id="GO:0008955">
    <property type="term" value="F:peptidoglycan glycosyltransferase activity"/>
    <property type="evidence" value="ECO:0007669"/>
    <property type="project" value="UniProtKB-EC"/>
</dbReference>
<feature type="transmembrane region" description="Helical" evidence="16">
    <location>
        <begin position="346"/>
        <end position="366"/>
    </location>
</feature>
<evidence type="ECO:0000313" key="18">
    <source>
        <dbReference type="Proteomes" id="UP000178517"/>
    </source>
</evidence>